<dbReference type="RefSeq" id="WP_321561352.1">
    <property type="nucleotide sequence ID" value="NZ_CP139558.1"/>
</dbReference>
<evidence type="ECO:0008006" key="4">
    <source>
        <dbReference type="Google" id="ProtNLM"/>
    </source>
</evidence>
<feature type="transmembrane region" description="Helical" evidence="1">
    <location>
        <begin position="28"/>
        <end position="49"/>
    </location>
</feature>
<keyword evidence="1" id="KW-1133">Transmembrane helix</keyword>
<proteinExistence type="predicted"/>
<evidence type="ECO:0000256" key="1">
    <source>
        <dbReference type="SAM" id="Phobius"/>
    </source>
</evidence>
<feature type="transmembrane region" description="Helical" evidence="1">
    <location>
        <begin position="140"/>
        <end position="160"/>
    </location>
</feature>
<keyword evidence="1" id="KW-0472">Membrane</keyword>
<keyword evidence="3" id="KW-1185">Reference proteome</keyword>
<reference evidence="2 3" key="1">
    <citation type="submission" date="2023-11" db="EMBL/GenBank/DDBJ databases">
        <title>Analysis of the Genomes of Mucilaginibacter gossypii cycad 4 and M. sabulilitoris SNA2: microbes with the potential for plant growth promotion.</title>
        <authorList>
            <person name="Hirsch A.M."/>
            <person name="Humm E."/>
            <person name="Rubbi M."/>
            <person name="Del Vecchio G."/>
            <person name="Ha S.M."/>
            <person name="Pellegrini M."/>
            <person name="Gunsalus R.P."/>
        </authorList>
    </citation>
    <scope>NUCLEOTIDE SEQUENCE [LARGE SCALE GENOMIC DNA]</scope>
    <source>
        <strain evidence="2 3">SNA2</strain>
    </source>
</reference>
<evidence type="ECO:0000313" key="3">
    <source>
        <dbReference type="Proteomes" id="UP001324380"/>
    </source>
</evidence>
<organism evidence="2 3">
    <name type="scientific">Mucilaginibacter sabulilitoris</name>
    <dbReference type="NCBI Taxonomy" id="1173583"/>
    <lineage>
        <taxon>Bacteria</taxon>
        <taxon>Pseudomonadati</taxon>
        <taxon>Bacteroidota</taxon>
        <taxon>Sphingobacteriia</taxon>
        <taxon>Sphingobacteriales</taxon>
        <taxon>Sphingobacteriaceae</taxon>
        <taxon>Mucilaginibacter</taxon>
    </lineage>
</organism>
<dbReference type="Proteomes" id="UP001324380">
    <property type="component" value="Chromosome"/>
</dbReference>
<gene>
    <name evidence="2" type="ORF">SNE25_22980</name>
</gene>
<feature type="transmembrane region" description="Helical" evidence="1">
    <location>
        <begin position="61"/>
        <end position="85"/>
    </location>
</feature>
<sequence>MEFDENKDEEIEDKYSEDDYVDIYSKGAILGFSVFFGVIFGGVLLMLNLRAAGYKRAAWQVLLFSAFYHILSGVLISATGLRVNVAAIKAGASGTPLNPADMQTVISLYALTLLINLAGGLVLTRYFFKKYFPDNDYYPKPIWTPLLVAILIAIAASYIVRIG</sequence>
<dbReference type="EMBL" id="CP139558">
    <property type="protein sequence ID" value="WPU92190.1"/>
    <property type="molecule type" value="Genomic_DNA"/>
</dbReference>
<keyword evidence="1" id="KW-0812">Transmembrane</keyword>
<name>A0ABZ0TG74_9SPHI</name>
<accession>A0ABZ0TG74</accession>
<feature type="transmembrane region" description="Helical" evidence="1">
    <location>
        <begin position="105"/>
        <end position="128"/>
    </location>
</feature>
<evidence type="ECO:0000313" key="2">
    <source>
        <dbReference type="EMBL" id="WPU92190.1"/>
    </source>
</evidence>
<protein>
    <recommendedName>
        <fullName evidence="4">DUF420 domain-containing protein</fullName>
    </recommendedName>
</protein>